<evidence type="ECO:0000256" key="1">
    <source>
        <dbReference type="SAM" id="MobiDB-lite"/>
    </source>
</evidence>
<keyword evidence="2" id="KW-1133">Transmembrane helix</keyword>
<evidence type="ECO:0000313" key="4">
    <source>
        <dbReference type="Proteomes" id="UP000675968"/>
    </source>
</evidence>
<feature type="transmembrane region" description="Helical" evidence="2">
    <location>
        <begin position="6"/>
        <end position="29"/>
    </location>
</feature>
<gene>
    <name evidence="3" type="ORF">J4215_02520</name>
</gene>
<reference evidence="3" key="1">
    <citation type="submission" date="2021-03" db="EMBL/GenBank/DDBJ databases">
        <authorList>
            <person name="Jaffe A."/>
        </authorList>
    </citation>
    <scope>NUCLEOTIDE SEQUENCE</scope>
    <source>
        <strain evidence="3">RIFCSPLOWO2_01_FULL_AR10_48_17</strain>
    </source>
</reference>
<feature type="compositionally biased region" description="Basic and acidic residues" evidence="1">
    <location>
        <begin position="256"/>
        <end position="294"/>
    </location>
</feature>
<sequence length="294" mass="32096">MDWIGLGIYSYALIGAMPSGYLTLKILFARELAQRDVIKRLQWSAVTGIGFTFTCGVVAYGVSFFSPSIPLVSAFVYATSLGFLGLTIAAAIANGVSHRSEFASKVSSLNPITPSPLPSTNPMPASSPLRNVSEPEPIPLPSRDDSLSFESNRSRPKKESSMLDSSTSIPTMKKSLFSEKKPVLQSQEKSLEDEFAKLTQKVELALTDTEIAQKNQAVSKPVASEPIRPPVQKQAAFGDSWQPVKPSFGSTAKPSTDMDRSQKELDEQEAELEKLKQELSRRFKSEDDKKGESA</sequence>
<reference evidence="3" key="2">
    <citation type="submission" date="2021-05" db="EMBL/GenBank/DDBJ databases">
        <title>Protein family content uncovers lineage relationships and bacterial pathway maintenance mechanisms in DPANN archaea.</title>
        <authorList>
            <person name="Castelle C.J."/>
            <person name="Meheust R."/>
            <person name="Jaffe A.L."/>
            <person name="Seitz K."/>
            <person name="Gong X."/>
            <person name="Baker B.J."/>
            <person name="Banfield J.F."/>
        </authorList>
    </citation>
    <scope>NUCLEOTIDE SEQUENCE</scope>
    <source>
        <strain evidence="3">RIFCSPLOWO2_01_FULL_AR10_48_17</strain>
    </source>
</reference>
<comment type="caution">
    <text evidence="3">The sequence shown here is derived from an EMBL/GenBank/DDBJ whole genome shotgun (WGS) entry which is preliminary data.</text>
</comment>
<feature type="transmembrane region" description="Helical" evidence="2">
    <location>
        <begin position="74"/>
        <end position="96"/>
    </location>
</feature>
<dbReference type="AlphaFoldDB" id="A0A8T4L4J7"/>
<protein>
    <submittedName>
        <fullName evidence="3">Uncharacterized protein</fullName>
    </submittedName>
</protein>
<dbReference type="EMBL" id="JAGVWC010000009">
    <property type="protein sequence ID" value="MBS3061434.1"/>
    <property type="molecule type" value="Genomic_DNA"/>
</dbReference>
<evidence type="ECO:0000256" key="2">
    <source>
        <dbReference type="SAM" id="Phobius"/>
    </source>
</evidence>
<organism evidence="3 4">
    <name type="scientific">Candidatus Iainarchaeum sp</name>
    <dbReference type="NCBI Taxonomy" id="3101447"/>
    <lineage>
        <taxon>Archaea</taxon>
        <taxon>Candidatus Iainarchaeota</taxon>
        <taxon>Candidatus Iainarchaeia</taxon>
        <taxon>Candidatus Iainarchaeales</taxon>
        <taxon>Candidatus Iainarchaeaceae</taxon>
        <taxon>Candidatus Iainarchaeum</taxon>
    </lineage>
</organism>
<keyword evidence="2" id="KW-0472">Membrane</keyword>
<keyword evidence="2" id="KW-0812">Transmembrane</keyword>
<evidence type="ECO:0000313" key="3">
    <source>
        <dbReference type="EMBL" id="MBS3061434.1"/>
    </source>
</evidence>
<feature type="region of interest" description="Disordered" evidence="1">
    <location>
        <begin position="214"/>
        <end position="294"/>
    </location>
</feature>
<proteinExistence type="predicted"/>
<dbReference type="Proteomes" id="UP000675968">
    <property type="component" value="Unassembled WGS sequence"/>
</dbReference>
<accession>A0A8T4L4J7</accession>
<feature type="transmembrane region" description="Helical" evidence="2">
    <location>
        <begin position="41"/>
        <end position="62"/>
    </location>
</feature>
<feature type="region of interest" description="Disordered" evidence="1">
    <location>
        <begin position="113"/>
        <end position="174"/>
    </location>
</feature>
<name>A0A8T4L4J7_9ARCH</name>